<evidence type="ECO:0000313" key="3">
    <source>
        <dbReference type="EMBL" id="UXE62257.1"/>
    </source>
</evidence>
<organism evidence="3">
    <name type="scientific">Woronichinia naegeliana WA131</name>
    <dbReference type="NCBI Taxonomy" id="2824559"/>
    <lineage>
        <taxon>Bacteria</taxon>
        <taxon>Bacillati</taxon>
        <taxon>Cyanobacteriota</taxon>
        <taxon>Cyanophyceae</taxon>
        <taxon>Synechococcales</taxon>
        <taxon>Coelosphaeriaceae</taxon>
        <taxon>Woronichinia</taxon>
    </lineage>
</organism>
<dbReference type="Pfam" id="PF11283">
    <property type="entry name" value="DUF3084"/>
    <property type="match status" value="1"/>
</dbReference>
<dbReference type="Proteomes" id="UP001065613">
    <property type="component" value="Chromosome"/>
</dbReference>
<sequence>MTSAYILVAAILVLGGIIAALGDNLGSKVGKAKLRLFNLRPRQTAVVLTVLTGILISASTLGILFSFSKSLREGIFKLDDILKQLRQAQSELQQAAVEKDSIEKRLKAAKTKQVEVQKLSKEINANYNRALAKLKQTSADARKLQKDVQNLLQEREQIVRQKQQLVLEMNKLQAQVKLRDQELSKRQQKIAEQDKILFQRQERLQALKERFATLEAQRQQLQADINQRDAHIDQLDQAIALQDRNIKLRENKLKNLENELSFLNREVQVLEQYYQNYQDLRERKIALLRGQVLAFGAVRIMNPNAINQAVDELLRQANKVALQATRPANQPAPSEPIVKITKAQVDQLSEQLKDGEDYVIRIISAGNYVQGENDIRVFADVAPNKLIFKEDENIATISMESSNFTEEDIQKRLDYLLSAAQFRARREGVLGSIQVEDGRIKTLIKFIEDISSTNQRPDEIRVVTTNDTFTVGPLKLRLIALKNGEIIFGT</sequence>
<keyword evidence="1" id="KW-0175">Coiled coil</keyword>
<evidence type="ECO:0000256" key="2">
    <source>
        <dbReference type="SAM" id="Phobius"/>
    </source>
</evidence>
<keyword evidence="2" id="KW-0472">Membrane</keyword>
<dbReference type="EMBL" id="CP073041">
    <property type="protein sequence ID" value="UXE62257.1"/>
    <property type="molecule type" value="Genomic_DNA"/>
</dbReference>
<proteinExistence type="predicted"/>
<gene>
    <name evidence="3" type="ORF">KA717_05420</name>
</gene>
<feature type="transmembrane region" description="Helical" evidence="2">
    <location>
        <begin position="45"/>
        <end position="67"/>
    </location>
</feature>
<dbReference type="InterPro" id="IPR021435">
    <property type="entry name" value="DUF3084"/>
</dbReference>
<keyword evidence="2" id="KW-1133">Transmembrane helix</keyword>
<feature type="transmembrane region" description="Helical" evidence="2">
    <location>
        <begin position="6"/>
        <end position="25"/>
    </location>
</feature>
<reference evidence="3" key="1">
    <citation type="submission" date="2021-04" db="EMBL/GenBank/DDBJ databases">
        <title>Genome sequence of Woronichinia naegeliana from Washington state freshwater lake bloom.</title>
        <authorList>
            <person name="Dreher T.W."/>
        </authorList>
    </citation>
    <scope>NUCLEOTIDE SEQUENCE</scope>
    <source>
        <strain evidence="3">WA131</strain>
    </source>
</reference>
<evidence type="ECO:0000256" key="1">
    <source>
        <dbReference type="SAM" id="Coils"/>
    </source>
</evidence>
<keyword evidence="2" id="KW-0812">Transmembrane</keyword>
<feature type="coiled-coil region" evidence="1">
    <location>
        <begin position="78"/>
        <end position="283"/>
    </location>
</feature>
<dbReference type="AlphaFoldDB" id="A0A977KYL9"/>
<protein>
    <submittedName>
        <fullName evidence="3">DUF3084 domain-containing protein</fullName>
    </submittedName>
</protein>
<dbReference type="KEGG" id="wna:KA717_05420"/>
<accession>A0A977KYL9</accession>
<name>A0A977KYL9_9CYAN</name>
<dbReference type="SUPFAM" id="SSF46579">
    <property type="entry name" value="Prefoldin"/>
    <property type="match status" value="1"/>
</dbReference>